<dbReference type="Pfam" id="PF15074">
    <property type="entry name" value="CFAP90"/>
    <property type="match status" value="1"/>
</dbReference>
<accession>A0A8C6S7E5</accession>
<sequence length="113" mass="13721">MLEVSLVFWFFVTIFLGFNYYYLEMDVEREAERRPLSTLSAFSYIPPTRTGPREMSYYNREPQTSEMTMFDRVYNQREGFDMKLLRDDRSHWKGRGLDIYNEVFFPFSNTPPH</sequence>
<evidence type="ECO:0000313" key="3">
    <source>
        <dbReference type="Proteomes" id="UP000694523"/>
    </source>
</evidence>
<proteinExistence type="predicted"/>
<dbReference type="InterPro" id="IPR027901">
    <property type="entry name" value="CFAP90"/>
</dbReference>
<reference evidence="2" key="1">
    <citation type="submission" date="2025-08" db="UniProtKB">
        <authorList>
            <consortium name="Ensembl"/>
        </authorList>
    </citation>
    <scope>IDENTIFICATION</scope>
</reference>
<name>A0A8C6S7E5_9GOBI</name>
<keyword evidence="1" id="KW-0472">Membrane</keyword>
<evidence type="ECO:0000256" key="1">
    <source>
        <dbReference type="SAM" id="Phobius"/>
    </source>
</evidence>
<reference evidence="2" key="2">
    <citation type="submission" date="2025-09" db="UniProtKB">
        <authorList>
            <consortium name="Ensembl"/>
        </authorList>
    </citation>
    <scope>IDENTIFICATION</scope>
</reference>
<protein>
    <submittedName>
        <fullName evidence="2">Uncharacterized protein</fullName>
    </submittedName>
</protein>
<keyword evidence="1" id="KW-0812">Transmembrane</keyword>
<dbReference type="Ensembl" id="ENSNMLT00000003136.1">
    <property type="protein sequence ID" value="ENSNMLP00000002723.1"/>
    <property type="gene ID" value="ENSNMLG00000001974.1"/>
</dbReference>
<dbReference type="PANTHER" id="PTHR34444:SF1">
    <property type="entry name" value="CILIA- AND FLAGELLA-ASSOCIATED PROTEIN 90"/>
    <property type="match status" value="1"/>
</dbReference>
<dbReference type="PANTHER" id="PTHR34444">
    <property type="entry name" value="LOC361192"/>
    <property type="match status" value="1"/>
</dbReference>
<keyword evidence="3" id="KW-1185">Reference proteome</keyword>
<organism evidence="2 3">
    <name type="scientific">Neogobius melanostomus</name>
    <name type="common">round goby</name>
    <dbReference type="NCBI Taxonomy" id="47308"/>
    <lineage>
        <taxon>Eukaryota</taxon>
        <taxon>Metazoa</taxon>
        <taxon>Chordata</taxon>
        <taxon>Craniata</taxon>
        <taxon>Vertebrata</taxon>
        <taxon>Euteleostomi</taxon>
        <taxon>Actinopterygii</taxon>
        <taxon>Neopterygii</taxon>
        <taxon>Teleostei</taxon>
        <taxon>Neoteleostei</taxon>
        <taxon>Acanthomorphata</taxon>
        <taxon>Gobiaria</taxon>
        <taxon>Gobiiformes</taxon>
        <taxon>Gobioidei</taxon>
        <taxon>Gobiidae</taxon>
        <taxon>Benthophilinae</taxon>
        <taxon>Neogobiini</taxon>
        <taxon>Neogobius</taxon>
    </lineage>
</organism>
<dbReference type="AlphaFoldDB" id="A0A8C6S7E5"/>
<feature type="transmembrane region" description="Helical" evidence="1">
    <location>
        <begin position="6"/>
        <end position="23"/>
    </location>
</feature>
<dbReference type="Proteomes" id="UP000694523">
    <property type="component" value="Unplaced"/>
</dbReference>
<keyword evidence="1" id="KW-1133">Transmembrane helix</keyword>
<evidence type="ECO:0000313" key="2">
    <source>
        <dbReference type="Ensembl" id="ENSNMLP00000002723.1"/>
    </source>
</evidence>